<dbReference type="EMBL" id="DF236963">
    <property type="protein sequence ID" value="GAQ78534.1"/>
    <property type="molecule type" value="Genomic_DNA"/>
</dbReference>
<evidence type="ECO:0000313" key="4">
    <source>
        <dbReference type="EMBL" id="GAQ78534.1"/>
    </source>
</evidence>
<dbReference type="OrthoDB" id="285793at2759"/>
<evidence type="ECO:0000256" key="3">
    <source>
        <dbReference type="SAM" id="MobiDB-lite"/>
    </source>
</evidence>
<dbReference type="SMART" id="SM00542">
    <property type="entry name" value="FYRC"/>
    <property type="match status" value="1"/>
</dbReference>
<dbReference type="PROSITE" id="PS51542">
    <property type="entry name" value="FYRN"/>
    <property type="match status" value="1"/>
</dbReference>
<evidence type="ECO:0000256" key="1">
    <source>
        <dbReference type="ARBA" id="ARBA00004123"/>
    </source>
</evidence>
<dbReference type="Pfam" id="PF05964">
    <property type="entry name" value="FYRN"/>
    <property type="match status" value="1"/>
</dbReference>
<dbReference type="Gene3D" id="3.30.160.360">
    <property type="match status" value="1"/>
</dbReference>
<feature type="region of interest" description="Disordered" evidence="3">
    <location>
        <begin position="122"/>
        <end position="164"/>
    </location>
</feature>
<feature type="compositionally biased region" description="Basic and acidic residues" evidence="3">
    <location>
        <begin position="130"/>
        <end position="148"/>
    </location>
</feature>
<dbReference type="GO" id="GO:0051726">
    <property type="term" value="P:regulation of cell cycle"/>
    <property type="evidence" value="ECO:0000318"/>
    <property type="project" value="GO_Central"/>
</dbReference>
<dbReference type="GO" id="GO:0005634">
    <property type="term" value="C:nucleus"/>
    <property type="evidence" value="ECO:0000318"/>
    <property type="project" value="GO_Central"/>
</dbReference>
<protein>
    <submittedName>
        <fullName evidence="4">Uncharacterized protein</fullName>
    </submittedName>
</protein>
<evidence type="ECO:0000256" key="2">
    <source>
        <dbReference type="ARBA" id="ARBA00023242"/>
    </source>
</evidence>
<dbReference type="InterPro" id="IPR003888">
    <property type="entry name" value="FYrich_N"/>
</dbReference>
<feature type="region of interest" description="Disordered" evidence="3">
    <location>
        <begin position="898"/>
        <end position="934"/>
    </location>
</feature>
<dbReference type="Proteomes" id="UP000054558">
    <property type="component" value="Unassembled WGS sequence"/>
</dbReference>
<dbReference type="Pfam" id="PF05965">
    <property type="entry name" value="FYRC"/>
    <property type="match status" value="1"/>
</dbReference>
<dbReference type="InterPro" id="IPR003889">
    <property type="entry name" value="FYrich_C"/>
</dbReference>
<gene>
    <name evidence="4" type="ORF">KFL_000140550</name>
</gene>
<organism evidence="4 5">
    <name type="scientific">Klebsormidium nitens</name>
    <name type="common">Green alga</name>
    <name type="synonym">Ulothrix nitens</name>
    <dbReference type="NCBI Taxonomy" id="105231"/>
    <lineage>
        <taxon>Eukaryota</taxon>
        <taxon>Viridiplantae</taxon>
        <taxon>Streptophyta</taxon>
        <taxon>Klebsormidiophyceae</taxon>
        <taxon>Klebsormidiales</taxon>
        <taxon>Klebsormidiaceae</taxon>
        <taxon>Klebsormidium</taxon>
    </lineage>
</organism>
<comment type="subcellular location">
    <subcellularLocation>
        <location evidence="1">Nucleus</location>
    </subcellularLocation>
</comment>
<dbReference type="SMART" id="SM00541">
    <property type="entry name" value="FYRN"/>
    <property type="match status" value="1"/>
</dbReference>
<dbReference type="PANTHER" id="PTHR22715">
    <property type="entry name" value="TRANSFORMING GROWTH FACTOR BETA REGULATED GENE 1"/>
    <property type="match status" value="1"/>
</dbReference>
<feature type="compositionally biased region" description="Basic and acidic residues" evidence="3">
    <location>
        <begin position="740"/>
        <end position="749"/>
    </location>
</feature>
<name>A0A1Y1HJ46_KLENI</name>
<dbReference type="STRING" id="105231.A0A1Y1HJ46"/>
<dbReference type="PROSITE" id="PS51543">
    <property type="entry name" value="FYRC"/>
    <property type="match status" value="1"/>
</dbReference>
<feature type="region of interest" description="Disordered" evidence="3">
    <location>
        <begin position="373"/>
        <end position="396"/>
    </location>
</feature>
<reference evidence="4 5" key="1">
    <citation type="journal article" date="2014" name="Nat. Commun.">
        <title>Klebsormidium flaccidum genome reveals primary factors for plant terrestrial adaptation.</title>
        <authorList>
            <person name="Hori K."/>
            <person name="Maruyama F."/>
            <person name="Fujisawa T."/>
            <person name="Togashi T."/>
            <person name="Yamamoto N."/>
            <person name="Seo M."/>
            <person name="Sato S."/>
            <person name="Yamada T."/>
            <person name="Mori H."/>
            <person name="Tajima N."/>
            <person name="Moriyama T."/>
            <person name="Ikeuchi M."/>
            <person name="Watanabe M."/>
            <person name="Wada H."/>
            <person name="Kobayashi K."/>
            <person name="Saito M."/>
            <person name="Masuda T."/>
            <person name="Sasaki-Sekimoto Y."/>
            <person name="Mashiguchi K."/>
            <person name="Awai K."/>
            <person name="Shimojima M."/>
            <person name="Masuda S."/>
            <person name="Iwai M."/>
            <person name="Nobusawa T."/>
            <person name="Narise T."/>
            <person name="Kondo S."/>
            <person name="Saito H."/>
            <person name="Sato R."/>
            <person name="Murakawa M."/>
            <person name="Ihara Y."/>
            <person name="Oshima-Yamada Y."/>
            <person name="Ohtaka K."/>
            <person name="Satoh M."/>
            <person name="Sonobe K."/>
            <person name="Ishii M."/>
            <person name="Ohtani R."/>
            <person name="Kanamori-Sato M."/>
            <person name="Honoki R."/>
            <person name="Miyazaki D."/>
            <person name="Mochizuki H."/>
            <person name="Umetsu J."/>
            <person name="Higashi K."/>
            <person name="Shibata D."/>
            <person name="Kamiya Y."/>
            <person name="Sato N."/>
            <person name="Nakamura Y."/>
            <person name="Tabata S."/>
            <person name="Ida S."/>
            <person name="Kurokawa K."/>
            <person name="Ohta H."/>
        </authorList>
    </citation>
    <scope>NUCLEOTIDE SEQUENCE [LARGE SCALE GENOMIC DNA]</scope>
    <source>
        <strain evidence="4 5">NIES-2285</strain>
    </source>
</reference>
<feature type="compositionally biased region" description="Polar residues" evidence="3">
    <location>
        <begin position="912"/>
        <end position="922"/>
    </location>
</feature>
<sequence length="1076" mass="116189">MDSFTKRTVVILDNGLKMREEAGTSCSTSTLGFALQKTILTECNAAMLDYVRIFFSLKSEKHNLCVFRAGELPERITSWRSGDQSLQAVVDGLASSPQQTVPASADIKGSLEEALLALLEPQHSSGSEQGSEREMSAGTEKKGLERSTSRNSRASQGSQGSSQLNRALEGCGLQEDCLESRYGRPVESSSKLVEQRTASAPAQLGASLCNVAYTSSGASSVGEAEPVSGQIILIQADQGSLSPDLISKLLLEAGRTVDPHSSLASCEVNVLSILPGEGSKQAPRLMGDPENSAEDEAALQDGSAFGKVEMAASAAGPIGIKKITLTAALVAPCLRSMAHLHLDLCTIVISPLNQEREASASISIIVRRDNDLSPTLGERHRTPSGSGSSTDSDVEEKKTRLIQLTLASKSGGNASSLVPILPCAVSHAAVPERPLAMPTRNLVSHLVGGGLAVLSNPLLKLPVRRVAGGLKKPLPCATHMLTWQEGRLWLHQLQGAAWLGWGEEVAECTPREKRARANVVAPTPVPGSLARQDSETSRKRVRDVPSPSPSPSQLYHHLSVSVPDRSSPALPRMDSFKTPKPTEFTRAFLPKPLVIPNPSSMATEAQSILGSPLQQSAELAALLRPITRAFLGDDLDRDKACRAEKCIRKLWECTQANDHKLLPRLAESPKARQEVYRSLWKELWEMSRLFKNSSDAHRQLAQAIDFRQMPEQFRHCCPPPSPARSLDRRKSHSHINKRRRCEEVPRDQGGRPILPVKVGPSLTVFSLGRIVADRQTFHSDKYLWPVGFKSMRSYASMKQPDKRIQYCCEILDGGAAPEFRLTAEDDPDEPIVGVSATAVWTSVVKQVTMTRMDEGGKKTFANVSGPEYFGFANPTVARLLQELPGAVRCEKYKMQQYEPNVPMRNRSPGESPASTTASSNSWRKADRFGGSPLDDDVSISGWEHLGSELGDDGSDVGLDLSPHDFPGLTPDDIAAWMYPDAHAKPVKKTRVSRSWTGLVTSAAAGGGARSPFLGSKSEMPWSASAVGPGLPGTAPRPADPLEPLWLLPGEDEGDDELLPGDEMAWATLFSAFPSSG</sequence>
<feature type="compositionally biased region" description="Basic residues" evidence="3">
    <location>
        <begin position="727"/>
        <end position="739"/>
    </location>
</feature>
<keyword evidence="5" id="KW-1185">Reference proteome</keyword>
<accession>A0A1Y1HJ46</accession>
<evidence type="ECO:0000313" key="5">
    <source>
        <dbReference type="Proteomes" id="UP000054558"/>
    </source>
</evidence>
<dbReference type="InterPro" id="IPR040092">
    <property type="entry name" value="TBRG1"/>
</dbReference>
<feature type="compositionally biased region" description="Low complexity" evidence="3">
    <location>
        <begin position="149"/>
        <end position="164"/>
    </location>
</feature>
<feature type="region of interest" description="Disordered" evidence="3">
    <location>
        <begin position="719"/>
        <end position="752"/>
    </location>
</feature>
<keyword evidence="2" id="KW-0539">Nucleus</keyword>
<dbReference type="AlphaFoldDB" id="A0A1Y1HJ46"/>
<feature type="region of interest" description="Disordered" evidence="3">
    <location>
        <begin position="1025"/>
        <end position="1057"/>
    </location>
</feature>
<dbReference type="PANTHER" id="PTHR22715:SF0">
    <property type="entry name" value="TRANSFORMING GROWTH FACTOR BETA REGULATOR 1"/>
    <property type="match status" value="1"/>
</dbReference>
<feature type="region of interest" description="Disordered" evidence="3">
    <location>
        <begin position="519"/>
        <end position="556"/>
    </location>
</feature>
<dbReference type="GO" id="GO:0140993">
    <property type="term" value="F:histone modifying activity"/>
    <property type="evidence" value="ECO:0007669"/>
    <property type="project" value="UniProtKB-ARBA"/>
</dbReference>
<proteinExistence type="predicted"/>